<dbReference type="PROSITE" id="PS51203">
    <property type="entry name" value="CS"/>
    <property type="match status" value="1"/>
</dbReference>
<dbReference type="InterPro" id="IPR006935">
    <property type="entry name" value="Helicase/UvrB_N"/>
</dbReference>
<dbReference type="OrthoDB" id="270584at2759"/>
<evidence type="ECO:0000259" key="7">
    <source>
        <dbReference type="PROSITE" id="PS51192"/>
    </source>
</evidence>
<keyword evidence="3" id="KW-0378">Hydrolase</keyword>
<dbReference type="Proteomes" id="UP000308199">
    <property type="component" value="Unassembled WGS sequence"/>
</dbReference>
<evidence type="ECO:0000256" key="5">
    <source>
        <dbReference type="ARBA" id="ARBA00068398"/>
    </source>
</evidence>
<dbReference type="EMBL" id="SGPK01000018">
    <property type="protein sequence ID" value="THH11226.1"/>
    <property type="molecule type" value="Genomic_DNA"/>
</dbReference>
<evidence type="ECO:0000256" key="1">
    <source>
        <dbReference type="ARBA" id="ARBA00004496"/>
    </source>
</evidence>
<keyword evidence="3" id="KW-0067">ATP-binding</keyword>
<proteinExistence type="predicted"/>
<accession>A0A4S4LGY5</accession>
<dbReference type="FunFam" id="2.60.40.790:FF:000001">
    <property type="entry name" value="Nuclear migration protein nudC"/>
    <property type="match status" value="1"/>
</dbReference>
<dbReference type="PROSITE" id="PS51192">
    <property type="entry name" value="HELICASE_ATP_BIND_1"/>
    <property type="match status" value="1"/>
</dbReference>
<dbReference type="InterPro" id="IPR050742">
    <property type="entry name" value="Helicase_Restrict-Modif_Enz"/>
</dbReference>
<gene>
    <name evidence="9" type="ORF">EW145_g819</name>
</gene>
<dbReference type="GO" id="GO:0000403">
    <property type="term" value="F:Y-form DNA binding"/>
    <property type="evidence" value="ECO:0007669"/>
    <property type="project" value="TreeGrafter"/>
</dbReference>
<dbReference type="GO" id="GO:0032042">
    <property type="term" value="P:mitochondrial DNA metabolic process"/>
    <property type="evidence" value="ECO:0007669"/>
    <property type="project" value="TreeGrafter"/>
</dbReference>
<dbReference type="Gene3D" id="3.40.50.300">
    <property type="entry name" value="P-loop containing nucleotide triphosphate hydrolases"/>
    <property type="match status" value="2"/>
</dbReference>
<dbReference type="PANTHER" id="PTHR47396:SF1">
    <property type="entry name" value="ATP-DEPENDENT HELICASE IRC3-RELATED"/>
    <property type="match status" value="1"/>
</dbReference>
<evidence type="ECO:0000256" key="4">
    <source>
        <dbReference type="ARBA" id="ARBA00059400"/>
    </source>
</evidence>
<dbReference type="Pfam" id="PF04851">
    <property type="entry name" value="ResIII"/>
    <property type="match status" value="1"/>
</dbReference>
<dbReference type="AlphaFoldDB" id="A0A4S4LGY5"/>
<dbReference type="GO" id="GO:0036121">
    <property type="term" value="F:double-stranded DNA helicase activity"/>
    <property type="evidence" value="ECO:0007669"/>
    <property type="project" value="TreeGrafter"/>
</dbReference>
<dbReference type="CDD" id="cd06467">
    <property type="entry name" value="p23_NUDC_like"/>
    <property type="match status" value="1"/>
</dbReference>
<dbReference type="SMART" id="SM00487">
    <property type="entry name" value="DEXDc"/>
    <property type="match status" value="1"/>
</dbReference>
<keyword evidence="10" id="KW-1185">Reference proteome</keyword>
<name>A0A4S4LGY5_9AGAM</name>
<dbReference type="InterPro" id="IPR014001">
    <property type="entry name" value="Helicase_ATP-bd"/>
</dbReference>
<protein>
    <recommendedName>
        <fullName evidence="5">Nuclear movement protein nudC</fullName>
    </recommendedName>
</protein>
<dbReference type="Pfam" id="PF04969">
    <property type="entry name" value="CS"/>
    <property type="match status" value="1"/>
</dbReference>
<comment type="function">
    <text evidence="4">Required for nuclear movement. May interact between microtubules and nuclei and/or may be involved in the generation of force used to move nuclei during interphase.</text>
</comment>
<sequence length="747" mass="83561">MADIEENLSAEERETKENREKQKEAEEQAALPYKWQQQLGDVDITIPVPKGTRARDLNVVIAKKKLSVGLKDQKPIITGELCQEIKVEDSTWTLEDQERVFIHLEKINKASWWANVLTHHPKIDTKKIVPENSKLSELDGETRREKYYYAQKIHVNYDNQRKQMGLPTSDEEKKIEVYMLCCFVARTAGSLLHKLNSTGTEEIPGCASGTGFHECQNFVGDINIKFNVIFCVIWDIDLKTLSSTVDNAPVQLRPYQETCLQACLEALRASDTTRIGISLPTGSGKTTVFVSLIAMLNTPPQSPDARRALIIVNSIELARQSAEQVTKMFPEMTVEIDQGTRNIATGTADVTVATYQSLLREDRIAKYDTKRLKCVIVDEAHHAAAPSLCNVRFTSIKAKLNLNEVTINTRSGEFNPTSLAHVINTASINKLVVQSWLDKASNRRSTLVFCVNLVHLEDLTNTFRNAGVDARYVYANTPVAERRALINAFRAGEFPVLLNVGEEPETLEKRATALLDGGRREPVDVPDPISVTFVDYDNPFDLAQDASGAPHITQLSRYAWVGCGGDVYTLECMGKGFIKIEPSADDDGDNFSLHMIAQVDQSFGRSSFRRPRNILKAKTLDDAVRGCDNYARTKVVFGSHASGLLRTANWRKQAASECQKGLISKRLESSKKQNLNSSIDLRNLTKGQAANIITRLKHGAQARYAKKVKTVQKEARRVDKERRRKAREHVAVGPLHTFDAREGLLNL</sequence>
<dbReference type="GO" id="GO:0005524">
    <property type="term" value="F:ATP binding"/>
    <property type="evidence" value="ECO:0007669"/>
    <property type="project" value="InterPro"/>
</dbReference>
<keyword evidence="3" id="KW-0547">Nucleotide-binding</keyword>
<feature type="region of interest" description="Disordered" evidence="6">
    <location>
        <begin position="1"/>
        <end position="27"/>
    </location>
</feature>
<comment type="subcellular location">
    <subcellularLocation>
        <location evidence="1">Cytoplasm</location>
    </subcellularLocation>
</comment>
<dbReference type="InterPro" id="IPR007052">
    <property type="entry name" value="CS_dom"/>
</dbReference>
<dbReference type="SUPFAM" id="SSF52540">
    <property type="entry name" value="P-loop containing nucleoside triphosphate hydrolases"/>
    <property type="match status" value="2"/>
</dbReference>
<feature type="domain" description="Helicase ATP-binding" evidence="7">
    <location>
        <begin position="266"/>
        <end position="415"/>
    </location>
</feature>
<dbReference type="PANTHER" id="PTHR47396">
    <property type="entry name" value="TYPE I RESTRICTION ENZYME ECOKI R PROTEIN"/>
    <property type="match status" value="1"/>
</dbReference>
<evidence type="ECO:0000256" key="6">
    <source>
        <dbReference type="SAM" id="MobiDB-lite"/>
    </source>
</evidence>
<evidence type="ECO:0000256" key="2">
    <source>
        <dbReference type="ARBA" id="ARBA00022490"/>
    </source>
</evidence>
<evidence type="ECO:0000256" key="3">
    <source>
        <dbReference type="ARBA" id="ARBA00022806"/>
    </source>
</evidence>
<dbReference type="Gene3D" id="2.60.40.790">
    <property type="match status" value="1"/>
</dbReference>
<evidence type="ECO:0000259" key="8">
    <source>
        <dbReference type="PROSITE" id="PS51203"/>
    </source>
</evidence>
<dbReference type="GO" id="GO:0016787">
    <property type="term" value="F:hydrolase activity"/>
    <property type="evidence" value="ECO:0007669"/>
    <property type="project" value="InterPro"/>
</dbReference>
<organism evidence="9 10">
    <name type="scientific">Phellinidium pouzarii</name>
    <dbReference type="NCBI Taxonomy" id="167371"/>
    <lineage>
        <taxon>Eukaryota</taxon>
        <taxon>Fungi</taxon>
        <taxon>Dikarya</taxon>
        <taxon>Basidiomycota</taxon>
        <taxon>Agaricomycotina</taxon>
        <taxon>Agaricomycetes</taxon>
        <taxon>Hymenochaetales</taxon>
        <taxon>Hymenochaetaceae</taxon>
        <taxon>Phellinidium</taxon>
    </lineage>
</organism>
<reference evidence="9 10" key="1">
    <citation type="submission" date="2019-02" db="EMBL/GenBank/DDBJ databases">
        <title>Genome sequencing of the rare red list fungi Phellinidium pouzarii.</title>
        <authorList>
            <person name="Buettner E."/>
            <person name="Kellner H."/>
        </authorList>
    </citation>
    <scope>NUCLEOTIDE SEQUENCE [LARGE SCALE GENOMIC DNA]</scope>
    <source>
        <strain evidence="9 10">DSM 108285</strain>
    </source>
</reference>
<dbReference type="InterPro" id="IPR008978">
    <property type="entry name" value="HSP20-like_chaperone"/>
</dbReference>
<dbReference type="GO" id="GO:0061749">
    <property type="term" value="F:forked DNA-dependent helicase activity"/>
    <property type="evidence" value="ECO:0007669"/>
    <property type="project" value="TreeGrafter"/>
</dbReference>
<evidence type="ECO:0000313" key="9">
    <source>
        <dbReference type="EMBL" id="THH11226.1"/>
    </source>
</evidence>
<evidence type="ECO:0000313" key="10">
    <source>
        <dbReference type="Proteomes" id="UP000308199"/>
    </source>
</evidence>
<dbReference type="GO" id="GO:0070125">
    <property type="term" value="P:mitochondrial translational elongation"/>
    <property type="evidence" value="ECO:0007669"/>
    <property type="project" value="TreeGrafter"/>
</dbReference>
<keyword evidence="2" id="KW-0963">Cytoplasm</keyword>
<keyword evidence="3" id="KW-0347">Helicase</keyword>
<feature type="compositionally biased region" description="Basic and acidic residues" evidence="6">
    <location>
        <begin position="10"/>
        <end position="26"/>
    </location>
</feature>
<dbReference type="InterPro" id="IPR027417">
    <property type="entry name" value="P-loop_NTPase"/>
</dbReference>
<feature type="domain" description="CS" evidence="8">
    <location>
        <begin position="28"/>
        <end position="117"/>
    </location>
</feature>
<comment type="caution">
    <text evidence="9">The sequence shown here is derived from an EMBL/GenBank/DDBJ whole genome shotgun (WGS) entry which is preliminary data.</text>
</comment>
<dbReference type="SUPFAM" id="SSF49764">
    <property type="entry name" value="HSP20-like chaperones"/>
    <property type="match status" value="1"/>
</dbReference>
<dbReference type="GO" id="GO:0005759">
    <property type="term" value="C:mitochondrial matrix"/>
    <property type="evidence" value="ECO:0007669"/>
    <property type="project" value="TreeGrafter"/>
</dbReference>